<reference evidence="1 2" key="1">
    <citation type="submission" date="2024-07" db="EMBL/GenBank/DDBJ databases">
        <title>Uliginosibacterium paludis KCTC:42655.</title>
        <authorList>
            <person name="Kim M.K."/>
        </authorList>
    </citation>
    <scope>NUCLEOTIDE SEQUENCE [LARGE SCALE GENOMIC DNA]</scope>
    <source>
        <strain evidence="1 2">KCTC 42655</strain>
    </source>
</reference>
<evidence type="ECO:0000313" key="2">
    <source>
        <dbReference type="Proteomes" id="UP001548590"/>
    </source>
</evidence>
<name>A0ABV2CLL2_9RHOO</name>
<keyword evidence="2" id="KW-1185">Reference proteome</keyword>
<proteinExistence type="predicted"/>
<dbReference type="RefSeq" id="WP_345927230.1">
    <property type="nucleotide sequence ID" value="NZ_JBDIVF010000003.1"/>
</dbReference>
<gene>
    <name evidence="1" type="ORF">ABVT11_03070</name>
</gene>
<protein>
    <submittedName>
        <fullName evidence="1">Uncharacterized protein</fullName>
    </submittedName>
</protein>
<organism evidence="1 2">
    <name type="scientific">Uliginosibacterium paludis</name>
    <dbReference type="NCBI Taxonomy" id="1615952"/>
    <lineage>
        <taxon>Bacteria</taxon>
        <taxon>Pseudomonadati</taxon>
        <taxon>Pseudomonadota</taxon>
        <taxon>Betaproteobacteria</taxon>
        <taxon>Rhodocyclales</taxon>
        <taxon>Zoogloeaceae</taxon>
        <taxon>Uliginosibacterium</taxon>
    </lineage>
</organism>
<comment type="caution">
    <text evidence="1">The sequence shown here is derived from an EMBL/GenBank/DDBJ whole genome shotgun (WGS) entry which is preliminary data.</text>
</comment>
<sequence>MKLGQLIALLKEYPAEASVLLEGDAGYSPLGGLSLIRNEGGLPDELIFHPDMTPD</sequence>
<evidence type="ECO:0000313" key="1">
    <source>
        <dbReference type="EMBL" id="MET1488796.1"/>
    </source>
</evidence>
<dbReference type="EMBL" id="JBEWLZ010000001">
    <property type="protein sequence ID" value="MET1488796.1"/>
    <property type="molecule type" value="Genomic_DNA"/>
</dbReference>
<accession>A0ABV2CLL2</accession>
<dbReference type="Proteomes" id="UP001548590">
    <property type="component" value="Unassembled WGS sequence"/>
</dbReference>